<keyword evidence="4" id="KW-0143">Chaperone</keyword>
<name>A0A9W5U0Z8_9BACI</name>
<dbReference type="InterPro" id="IPR003775">
    <property type="entry name" value="Flagellar_assembly_factor_FliW"/>
</dbReference>
<evidence type="ECO:0000256" key="1">
    <source>
        <dbReference type="ARBA" id="ARBA00022490"/>
    </source>
</evidence>
<evidence type="ECO:0000313" key="6">
    <source>
        <dbReference type="Proteomes" id="UP000621492"/>
    </source>
</evidence>
<dbReference type="HAMAP" id="MF_01185">
    <property type="entry name" value="FliW"/>
    <property type="match status" value="1"/>
</dbReference>
<dbReference type="GO" id="GO:0044780">
    <property type="term" value="P:bacterial-type flagellum assembly"/>
    <property type="evidence" value="ECO:0007669"/>
    <property type="project" value="UniProtKB-UniRule"/>
</dbReference>
<evidence type="ECO:0000256" key="2">
    <source>
        <dbReference type="ARBA" id="ARBA00022795"/>
    </source>
</evidence>
<reference evidence="5" key="1">
    <citation type="journal article" date="2014" name="Int. J. Syst. Evol. Microbiol.">
        <title>Complete genome sequence of Corynebacterium casei LMG S-19264T (=DSM 44701T), isolated from a smear-ripened cheese.</title>
        <authorList>
            <consortium name="US DOE Joint Genome Institute (JGI-PGF)"/>
            <person name="Walter F."/>
            <person name="Albersmeier A."/>
            <person name="Kalinowski J."/>
            <person name="Ruckert C."/>
        </authorList>
    </citation>
    <scope>NUCLEOTIDE SEQUENCE</scope>
    <source>
        <strain evidence="5">CGMCC 1.15454</strain>
    </source>
</reference>
<accession>A0A9W5U0Z8</accession>
<dbReference type="RefSeq" id="WP_088052951.1">
    <property type="nucleotide sequence ID" value="NZ_BMJD01000039.1"/>
</dbReference>
<keyword evidence="2 4" id="KW-1005">Bacterial flagellum biogenesis</keyword>
<dbReference type="NCBIfam" id="NF009793">
    <property type="entry name" value="PRK13285.1-1"/>
    <property type="match status" value="1"/>
</dbReference>
<comment type="subunit">
    <text evidence="4">Interacts with translational regulator CsrA and flagellin(s).</text>
</comment>
<keyword evidence="3 4" id="KW-0810">Translation regulation</keyword>
<reference evidence="5" key="2">
    <citation type="submission" date="2020-09" db="EMBL/GenBank/DDBJ databases">
        <authorList>
            <person name="Sun Q."/>
            <person name="Zhou Y."/>
        </authorList>
    </citation>
    <scope>NUCLEOTIDE SEQUENCE</scope>
    <source>
        <strain evidence="5">CGMCC 1.15454</strain>
    </source>
</reference>
<evidence type="ECO:0000256" key="3">
    <source>
        <dbReference type="ARBA" id="ARBA00022845"/>
    </source>
</evidence>
<dbReference type="AlphaFoldDB" id="A0A9W5U0Z8"/>
<dbReference type="GO" id="GO:0005737">
    <property type="term" value="C:cytoplasm"/>
    <property type="evidence" value="ECO:0007669"/>
    <property type="project" value="UniProtKB-SubCell"/>
</dbReference>
<dbReference type="PANTHER" id="PTHR39190">
    <property type="entry name" value="FLAGELLAR ASSEMBLY FACTOR FLIW"/>
    <property type="match status" value="1"/>
</dbReference>
<dbReference type="Pfam" id="PF02623">
    <property type="entry name" value="FliW"/>
    <property type="match status" value="1"/>
</dbReference>
<evidence type="ECO:0000313" key="5">
    <source>
        <dbReference type="EMBL" id="GGB55336.1"/>
    </source>
</evidence>
<comment type="similarity">
    <text evidence="4">Belongs to the FliW family.</text>
</comment>
<keyword evidence="1 4" id="KW-0963">Cytoplasm</keyword>
<evidence type="ECO:0000256" key="4">
    <source>
        <dbReference type="HAMAP-Rule" id="MF_01185"/>
    </source>
</evidence>
<dbReference type="EMBL" id="BMJD01000039">
    <property type="protein sequence ID" value="GGB55336.1"/>
    <property type="molecule type" value="Genomic_DNA"/>
</dbReference>
<comment type="function">
    <text evidence="4">Acts as an anti-CsrA protein, binds CsrA and prevents it from repressing translation of its target genes, one of which is flagellin. Binds to flagellin and participates in the assembly of the flagellum.</text>
</comment>
<dbReference type="PANTHER" id="PTHR39190:SF1">
    <property type="entry name" value="FLAGELLAR ASSEMBLY FACTOR FLIW"/>
    <property type="match status" value="1"/>
</dbReference>
<sequence>MKIQTKYLGELEIDDAKRIQFPAGLPGFGEDKEFVLLDFPENPVFQLLQSVMTQSVAFVVTTPYNFYQGYTFDLDDSILESLQIENERDVAVFSIVTLSNPFEQSTLNLKAPVILNWKNRQGKQYILNTDEYESKAPIAPSAVTNGKGE</sequence>
<proteinExistence type="inferred from homology"/>
<protein>
    <recommendedName>
        <fullName evidence="4">Flagellar assembly factor FliW</fullName>
    </recommendedName>
</protein>
<gene>
    <name evidence="4 5" type="primary">fliW</name>
    <name evidence="5" type="ORF">GCM10011409_36200</name>
</gene>
<dbReference type="Gene3D" id="2.30.290.10">
    <property type="entry name" value="BH3618-like"/>
    <property type="match status" value="1"/>
</dbReference>
<dbReference type="Proteomes" id="UP000621492">
    <property type="component" value="Unassembled WGS sequence"/>
</dbReference>
<keyword evidence="5" id="KW-0966">Cell projection</keyword>
<keyword evidence="6" id="KW-1185">Reference proteome</keyword>
<keyword evidence="5" id="KW-0282">Flagellum</keyword>
<comment type="subcellular location">
    <subcellularLocation>
        <location evidence="4">Cytoplasm</location>
    </subcellularLocation>
</comment>
<dbReference type="InterPro" id="IPR024046">
    <property type="entry name" value="Flagellar_assmbl_FliW_dom_sf"/>
</dbReference>
<keyword evidence="5" id="KW-0969">Cilium</keyword>
<organism evidence="5 6">
    <name type="scientific">Lentibacillus populi</name>
    <dbReference type="NCBI Taxonomy" id="1827502"/>
    <lineage>
        <taxon>Bacteria</taxon>
        <taxon>Bacillati</taxon>
        <taxon>Bacillota</taxon>
        <taxon>Bacilli</taxon>
        <taxon>Bacillales</taxon>
        <taxon>Bacillaceae</taxon>
        <taxon>Lentibacillus</taxon>
    </lineage>
</organism>
<comment type="caution">
    <text evidence="5">The sequence shown here is derived from an EMBL/GenBank/DDBJ whole genome shotgun (WGS) entry which is preliminary data.</text>
</comment>
<dbReference type="GO" id="GO:0006417">
    <property type="term" value="P:regulation of translation"/>
    <property type="evidence" value="ECO:0007669"/>
    <property type="project" value="UniProtKB-KW"/>
</dbReference>
<dbReference type="SUPFAM" id="SSF141457">
    <property type="entry name" value="BH3618-like"/>
    <property type="match status" value="1"/>
</dbReference>